<feature type="signal peptide" evidence="1">
    <location>
        <begin position="1"/>
        <end position="23"/>
    </location>
</feature>
<sequence length="240" mass="26769">MAGLRVVFLLCFAMATSISTVAGIAYKYDHLYNMVKSVEFAHTVPVMENGDPVQVGVNLDIQRIVAMDPSTQEMVADALLRLRWSDFRVAWNQYMVSSVNTLVWPNADSTWTPDVVVTNGPGSTFDSSPEVSAMRLDHVGNVTWYRRLRVRVPCDVSRLDNAPDVTCLISLASWSHDSQDLELVTSHSYTGRQGSDDDVEEDHVSRYRVTLVGVTKSSKASSCCPTPFDVINYRVTVTRR</sequence>
<gene>
    <name evidence="3" type="ORF">BaRGS_00008361</name>
</gene>
<name>A0ABD0LN66_9CAEN</name>
<accession>A0ABD0LN66</accession>
<organism evidence="3 4">
    <name type="scientific">Batillaria attramentaria</name>
    <dbReference type="NCBI Taxonomy" id="370345"/>
    <lineage>
        <taxon>Eukaryota</taxon>
        <taxon>Metazoa</taxon>
        <taxon>Spiralia</taxon>
        <taxon>Lophotrochozoa</taxon>
        <taxon>Mollusca</taxon>
        <taxon>Gastropoda</taxon>
        <taxon>Caenogastropoda</taxon>
        <taxon>Sorbeoconcha</taxon>
        <taxon>Cerithioidea</taxon>
        <taxon>Batillariidae</taxon>
        <taxon>Batillaria</taxon>
    </lineage>
</organism>
<reference evidence="3 4" key="1">
    <citation type="journal article" date="2023" name="Sci. Data">
        <title>Genome assembly of the Korean intertidal mud-creeper Batillaria attramentaria.</title>
        <authorList>
            <person name="Patra A.K."/>
            <person name="Ho P.T."/>
            <person name="Jun S."/>
            <person name="Lee S.J."/>
            <person name="Kim Y."/>
            <person name="Won Y.J."/>
        </authorList>
    </citation>
    <scope>NUCLEOTIDE SEQUENCE [LARGE SCALE GENOMIC DNA]</scope>
    <source>
        <strain evidence="3">Wonlab-2016</strain>
    </source>
</reference>
<dbReference type="AlphaFoldDB" id="A0ABD0LN66"/>
<dbReference type="PANTHER" id="PTHR18945">
    <property type="entry name" value="NEUROTRANSMITTER GATED ION CHANNEL"/>
    <property type="match status" value="1"/>
</dbReference>
<dbReference type="InterPro" id="IPR036734">
    <property type="entry name" value="Neur_chan_lig-bd_sf"/>
</dbReference>
<keyword evidence="4" id="KW-1185">Reference proteome</keyword>
<dbReference type="SUPFAM" id="SSF63712">
    <property type="entry name" value="Nicotinic receptor ligand binding domain-like"/>
    <property type="match status" value="1"/>
</dbReference>
<dbReference type="EMBL" id="JACVVK020000037">
    <property type="protein sequence ID" value="KAK7500454.1"/>
    <property type="molecule type" value="Genomic_DNA"/>
</dbReference>
<keyword evidence="1" id="KW-0732">Signal</keyword>
<feature type="domain" description="Neurotransmitter-gated ion-channel ligand-binding" evidence="2">
    <location>
        <begin position="42"/>
        <end position="240"/>
    </location>
</feature>
<proteinExistence type="predicted"/>
<protein>
    <recommendedName>
        <fullName evidence="2">Neurotransmitter-gated ion-channel ligand-binding domain-containing protein</fullName>
    </recommendedName>
</protein>
<dbReference type="InterPro" id="IPR006201">
    <property type="entry name" value="Neur_channel"/>
</dbReference>
<dbReference type="Proteomes" id="UP001519460">
    <property type="component" value="Unassembled WGS sequence"/>
</dbReference>
<comment type="caution">
    <text evidence="3">The sequence shown here is derived from an EMBL/GenBank/DDBJ whole genome shotgun (WGS) entry which is preliminary data.</text>
</comment>
<evidence type="ECO:0000259" key="2">
    <source>
        <dbReference type="Pfam" id="PF02931"/>
    </source>
</evidence>
<dbReference type="Gene3D" id="2.70.170.10">
    <property type="entry name" value="Neurotransmitter-gated ion-channel ligand-binding domain"/>
    <property type="match status" value="1"/>
</dbReference>
<dbReference type="Pfam" id="PF02931">
    <property type="entry name" value="Neur_chan_LBD"/>
    <property type="match status" value="1"/>
</dbReference>
<evidence type="ECO:0000313" key="4">
    <source>
        <dbReference type="Proteomes" id="UP001519460"/>
    </source>
</evidence>
<feature type="chain" id="PRO_5044799152" description="Neurotransmitter-gated ion-channel ligand-binding domain-containing protein" evidence="1">
    <location>
        <begin position="24"/>
        <end position="240"/>
    </location>
</feature>
<dbReference type="InterPro" id="IPR006202">
    <property type="entry name" value="Neur_chan_lig-bd"/>
</dbReference>
<evidence type="ECO:0000313" key="3">
    <source>
        <dbReference type="EMBL" id="KAK7500454.1"/>
    </source>
</evidence>
<evidence type="ECO:0000256" key="1">
    <source>
        <dbReference type="SAM" id="SignalP"/>
    </source>
</evidence>